<accession>A0A6V7SNV9</accession>
<feature type="coiled-coil region" evidence="1">
    <location>
        <begin position="241"/>
        <end position="489"/>
    </location>
</feature>
<protein>
    <submittedName>
        <fullName evidence="3">Rhoptry protein, putative</fullName>
    </submittedName>
</protein>
<reference evidence="3 4" key="1">
    <citation type="submission" date="2020-08" db="EMBL/GenBank/DDBJ databases">
        <authorList>
            <person name="Ramaprasad A."/>
        </authorList>
    </citation>
    <scope>NUCLEOTIDE SEQUENCE [LARGE SCALE GENOMIC DNA]</scope>
</reference>
<feature type="coiled-coil region" evidence="1">
    <location>
        <begin position="569"/>
        <end position="648"/>
    </location>
</feature>
<dbReference type="VEuPathDB" id="PlasmoDB:PVBDA_1303500"/>
<name>A0A6V7SNV9_PLAVN</name>
<feature type="compositionally biased region" description="Basic and acidic residues" evidence="2">
    <location>
        <begin position="67"/>
        <end position="86"/>
    </location>
</feature>
<feature type="region of interest" description="Disordered" evidence="2">
    <location>
        <begin position="67"/>
        <end position="90"/>
    </location>
</feature>
<proteinExistence type="predicted"/>
<evidence type="ECO:0000256" key="1">
    <source>
        <dbReference type="SAM" id="Coils"/>
    </source>
</evidence>
<keyword evidence="1" id="KW-0175">Coiled coil</keyword>
<dbReference type="AlphaFoldDB" id="A0A6V7SNV9"/>
<gene>
    <name evidence="3" type="ORF">PVBDA_1303500</name>
</gene>
<organism evidence="3 4">
    <name type="scientific">Plasmodium vinckei brucechwatti</name>
    <dbReference type="NCBI Taxonomy" id="119398"/>
    <lineage>
        <taxon>Eukaryota</taxon>
        <taxon>Sar</taxon>
        <taxon>Alveolata</taxon>
        <taxon>Apicomplexa</taxon>
        <taxon>Aconoidasida</taxon>
        <taxon>Haemosporida</taxon>
        <taxon>Plasmodiidae</taxon>
        <taxon>Plasmodium</taxon>
        <taxon>Plasmodium (Vinckeia)</taxon>
    </lineage>
</organism>
<sequence length="1003" mass="118131">MDQIDNNKKNNELSSTDFKLCDNISEDELNFGQENVWDTDINIIDDEISKINDNDDSLIHTLDNKLDSSNAKDKKGEESAEHENADKSINNVSSNINLQFSENVCAEKNYNISSDENISINVADEDKIKNIKNEDSNDFSVNTKREDEIVNFSKSDTKDYEQLKIQYNKLMNKYKEYQSELATLNNKLEECETKCQSFITKFKSEENKYNKLEKKYYDLEFIMKKKDIEFKESTEKLNKDINNKTIVVEQLEKCVEEYKNKLSESQDFFIRNEKRSLENMENKVACLENKLRDSTNENISLINQNNELNKMLNDLKMRKEENEKNLESLKYNMKMNEHESFSNIEKIQKQNSQIELLSNENSKNEKIIELLKNDKLKIEEENAILKKNLLTTQEELKKIEQHSYDIYEIKSYLETTLEKHKNVMDQLESEKNQKENLKIKIKSFLTEIKNSAIALKMYKMKCSFFINIIKNYEHKVSVLESKLENYELEREWNGEGINKKICQIRKTQNENTSNSEDPNLSSKLDNEDMQNELAHTMNNFKGDENFDNTNNYKLNDSQNELLEEKFYLEEKIEREINKKEEALNKLNNLETILKKKNLEINDKNYKINTYKLLNKNLQKSITNHEHNINLMKENIHKLEKEIELKEIKNLVVPPKIVVNISKLSSFENNFKNELKELIGTSSNFLGNTFKYINENPLKKNLQTNPFFFSSTEKKNDNTPQIANNKKDNLISTYINDTVDVTGFAKNFIYNNMNKIPNFMNDNNYKTDEYQNELAKNENIFSEQSEEKQFEKSSLLSDTIWNKQNENSYEEKQVISTHSNIDNQNDKDNDKYEKNEKSDNKYIDLFMGKKNMNTQGNKYNEKTNDGQVSQFFINTENKIKDLFDLGRKKNYNKAKEKTESFQDNTNDITTFSEKLFGSLRNIDNNNSYDIEEKNLIASQNDKFMANVEKLSTQKTENNFYINKEKATQEFNVNEESKDDPELGFSGDDAQINDVWDEEIDLENI</sequence>
<evidence type="ECO:0000256" key="2">
    <source>
        <dbReference type="SAM" id="MobiDB-lite"/>
    </source>
</evidence>
<feature type="region of interest" description="Disordered" evidence="2">
    <location>
        <begin position="810"/>
        <end position="835"/>
    </location>
</feature>
<feature type="compositionally biased region" description="Basic and acidic residues" evidence="2">
    <location>
        <begin position="823"/>
        <end position="835"/>
    </location>
</feature>
<dbReference type="Proteomes" id="UP000515550">
    <property type="component" value="Chromosome PVBDA_13"/>
</dbReference>
<evidence type="ECO:0000313" key="3">
    <source>
        <dbReference type="EMBL" id="CAD2100890.1"/>
    </source>
</evidence>
<evidence type="ECO:0000313" key="4">
    <source>
        <dbReference type="Proteomes" id="UP000515550"/>
    </source>
</evidence>
<dbReference type="EMBL" id="LR865391">
    <property type="protein sequence ID" value="CAD2100890.1"/>
    <property type="molecule type" value="Genomic_DNA"/>
</dbReference>
<feature type="coiled-coil region" evidence="1">
    <location>
        <begin position="160"/>
        <end position="215"/>
    </location>
</feature>